<name>A0AAV1UIJ5_9STRA</name>
<comment type="caution">
    <text evidence="2">The sequence shown here is derived from an EMBL/GenBank/DDBJ whole genome shotgun (WGS) entry which is preliminary data.</text>
</comment>
<dbReference type="AlphaFoldDB" id="A0AAV1UIJ5"/>
<gene>
    <name evidence="2" type="ORF">PM001_LOCUS18253</name>
</gene>
<sequence>MGGVSSQDKTNSQQRREVSRTELLLDVSSGRHLVKPLALTHAVSSCIHASKAVAAVTYCRKSTTSP</sequence>
<feature type="region of interest" description="Disordered" evidence="1">
    <location>
        <begin position="1"/>
        <end position="20"/>
    </location>
</feature>
<protein>
    <submittedName>
        <fullName evidence="2">Uncharacterized protein</fullName>
    </submittedName>
</protein>
<organism evidence="2 3">
    <name type="scientific">Peronospora matthiolae</name>
    <dbReference type="NCBI Taxonomy" id="2874970"/>
    <lineage>
        <taxon>Eukaryota</taxon>
        <taxon>Sar</taxon>
        <taxon>Stramenopiles</taxon>
        <taxon>Oomycota</taxon>
        <taxon>Peronosporomycetes</taxon>
        <taxon>Peronosporales</taxon>
        <taxon>Peronosporaceae</taxon>
        <taxon>Peronospora</taxon>
    </lineage>
</organism>
<evidence type="ECO:0000313" key="3">
    <source>
        <dbReference type="Proteomes" id="UP001162060"/>
    </source>
</evidence>
<feature type="compositionally biased region" description="Polar residues" evidence="1">
    <location>
        <begin position="1"/>
        <end position="13"/>
    </location>
</feature>
<accession>A0AAV1UIJ5</accession>
<evidence type="ECO:0000313" key="2">
    <source>
        <dbReference type="EMBL" id="CAK7933103.1"/>
    </source>
</evidence>
<proteinExistence type="predicted"/>
<dbReference type="EMBL" id="CAKLBY020000193">
    <property type="protein sequence ID" value="CAK7933103.1"/>
    <property type="molecule type" value="Genomic_DNA"/>
</dbReference>
<evidence type="ECO:0000256" key="1">
    <source>
        <dbReference type="SAM" id="MobiDB-lite"/>
    </source>
</evidence>
<reference evidence="2" key="1">
    <citation type="submission" date="2024-01" db="EMBL/GenBank/DDBJ databases">
        <authorList>
            <person name="Webb A."/>
        </authorList>
    </citation>
    <scope>NUCLEOTIDE SEQUENCE</scope>
    <source>
        <strain evidence="2">Pm1</strain>
    </source>
</reference>
<dbReference type="Proteomes" id="UP001162060">
    <property type="component" value="Unassembled WGS sequence"/>
</dbReference>